<protein>
    <submittedName>
        <fullName evidence="6">LysR family transcriptional regulator</fullName>
    </submittedName>
</protein>
<dbReference type="EMBL" id="MLCN01000022">
    <property type="protein sequence ID" value="ONG39770.1"/>
    <property type="molecule type" value="Genomic_DNA"/>
</dbReference>
<evidence type="ECO:0000259" key="5">
    <source>
        <dbReference type="PROSITE" id="PS50931"/>
    </source>
</evidence>
<dbReference type="GO" id="GO:0043565">
    <property type="term" value="F:sequence-specific DNA binding"/>
    <property type="evidence" value="ECO:0007669"/>
    <property type="project" value="TreeGrafter"/>
</dbReference>
<keyword evidence="3" id="KW-0238">DNA-binding</keyword>
<dbReference type="Pfam" id="PF03466">
    <property type="entry name" value="LysR_substrate"/>
    <property type="match status" value="1"/>
</dbReference>
<accession>A0A1S8CTM3</accession>
<dbReference type="PANTHER" id="PTHR30537">
    <property type="entry name" value="HTH-TYPE TRANSCRIPTIONAL REGULATOR"/>
    <property type="match status" value="1"/>
</dbReference>
<dbReference type="RefSeq" id="WP_076878133.1">
    <property type="nucleotide sequence ID" value="NZ_MLCN01000022.1"/>
</dbReference>
<evidence type="ECO:0000256" key="3">
    <source>
        <dbReference type="ARBA" id="ARBA00023125"/>
    </source>
</evidence>
<dbReference type="Gene3D" id="3.40.190.290">
    <property type="match status" value="1"/>
</dbReference>
<reference evidence="6 7" key="1">
    <citation type="submission" date="2016-10" db="EMBL/GenBank/DDBJ databases">
        <title>Draft Genome sequence of Alkanindiges sp. strain H1.</title>
        <authorList>
            <person name="Subhash Y."/>
            <person name="Lee S."/>
        </authorList>
    </citation>
    <scope>NUCLEOTIDE SEQUENCE [LARGE SCALE GENOMIC DNA]</scope>
    <source>
        <strain evidence="6 7">H1</strain>
    </source>
</reference>
<feature type="domain" description="HTH lysR-type" evidence="5">
    <location>
        <begin position="3"/>
        <end position="60"/>
    </location>
</feature>
<evidence type="ECO:0000256" key="1">
    <source>
        <dbReference type="ARBA" id="ARBA00009437"/>
    </source>
</evidence>
<evidence type="ECO:0000313" key="7">
    <source>
        <dbReference type="Proteomes" id="UP000192132"/>
    </source>
</evidence>
<comment type="similarity">
    <text evidence="1">Belongs to the LysR transcriptional regulatory family.</text>
</comment>
<keyword evidence="4" id="KW-0804">Transcription</keyword>
<evidence type="ECO:0000313" key="6">
    <source>
        <dbReference type="EMBL" id="ONG39770.1"/>
    </source>
</evidence>
<dbReference type="InterPro" id="IPR036388">
    <property type="entry name" value="WH-like_DNA-bd_sf"/>
</dbReference>
<dbReference type="OrthoDB" id="8678019at2"/>
<keyword evidence="7" id="KW-1185">Reference proteome</keyword>
<evidence type="ECO:0000256" key="4">
    <source>
        <dbReference type="ARBA" id="ARBA00023163"/>
    </source>
</evidence>
<name>A0A1S8CTM3_9GAMM</name>
<dbReference type="GO" id="GO:0003700">
    <property type="term" value="F:DNA-binding transcription factor activity"/>
    <property type="evidence" value="ECO:0007669"/>
    <property type="project" value="InterPro"/>
</dbReference>
<comment type="caution">
    <text evidence="6">The sequence shown here is derived from an EMBL/GenBank/DDBJ whole genome shotgun (WGS) entry which is preliminary data.</text>
</comment>
<keyword evidence="2" id="KW-0805">Transcription regulation</keyword>
<evidence type="ECO:0000256" key="2">
    <source>
        <dbReference type="ARBA" id="ARBA00023015"/>
    </source>
</evidence>
<dbReference type="STRING" id="1907941.BKE30_08225"/>
<sequence length="315" mass="35331">MLDNLRSMAVFACVVERGSFSGAARDLGITTSAVSQQIRSLEEEMDVLLLHRSTRKLSLTEAGQAFFHSCQEMVAAAERGRIRISELRDDLVGDLRIATTPELGAMHVVPALSCWLSAHPSLKVYFEADNRYIDLIEERIDIAIRMSPTLADSSLIARPMARVDQILCASPSYLRQFAPVQTPEDLAQLELLPIDLVQNPQDIYLTNAASGEQKHVFMPARIHSNNVFVTKSLCLAGHGVGRILYLDVQKELARGDLVEVLPQWKMQDYILYAVTLKREQQPTKIYRCLDALSQYFSQLPGGRSVRRLTDETTQQ</sequence>
<organism evidence="6 7">
    <name type="scientific">Alkanindiges hydrocarboniclasticus</name>
    <dbReference type="NCBI Taxonomy" id="1907941"/>
    <lineage>
        <taxon>Bacteria</taxon>
        <taxon>Pseudomonadati</taxon>
        <taxon>Pseudomonadota</taxon>
        <taxon>Gammaproteobacteria</taxon>
        <taxon>Moraxellales</taxon>
        <taxon>Moraxellaceae</taxon>
        <taxon>Alkanindiges</taxon>
    </lineage>
</organism>
<proteinExistence type="inferred from homology"/>
<dbReference type="SUPFAM" id="SSF53850">
    <property type="entry name" value="Periplasmic binding protein-like II"/>
    <property type="match status" value="1"/>
</dbReference>
<dbReference type="Pfam" id="PF00126">
    <property type="entry name" value="HTH_1"/>
    <property type="match status" value="1"/>
</dbReference>
<dbReference type="InterPro" id="IPR036390">
    <property type="entry name" value="WH_DNA-bd_sf"/>
</dbReference>
<dbReference type="GO" id="GO:0006351">
    <property type="term" value="P:DNA-templated transcription"/>
    <property type="evidence" value="ECO:0007669"/>
    <property type="project" value="TreeGrafter"/>
</dbReference>
<dbReference type="CDD" id="cd08422">
    <property type="entry name" value="PBP2_CrgA_like"/>
    <property type="match status" value="1"/>
</dbReference>
<dbReference type="InterPro" id="IPR000847">
    <property type="entry name" value="LysR_HTH_N"/>
</dbReference>
<dbReference type="FunFam" id="1.10.10.10:FF:000001">
    <property type="entry name" value="LysR family transcriptional regulator"/>
    <property type="match status" value="1"/>
</dbReference>
<gene>
    <name evidence="6" type="ORF">BKE30_08225</name>
</gene>
<dbReference type="InterPro" id="IPR058163">
    <property type="entry name" value="LysR-type_TF_proteobact-type"/>
</dbReference>
<dbReference type="InterPro" id="IPR005119">
    <property type="entry name" value="LysR_subst-bd"/>
</dbReference>
<dbReference type="Gene3D" id="1.10.10.10">
    <property type="entry name" value="Winged helix-like DNA-binding domain superfamily/Winged helix DNA-binding domain"/>
    <property type="match status" value="1"/>
</dbReference>
<dbReference type="AlphaFoldDB" id="A0A1S8CTM3"/>
<dbReference type="SUPFAM" id="SSF46785">
    <property type="entry name" value="Winged helix' DNA-binding domain"/>
    <property type="match status" value="1"/>
</dbReference>
<dbReference type="PANTHER" id="PTHR30537:SF30">
    <property type="entry name" value="TRANSCRIPTIONAL REGULATOR-RELATED"/>
    <property type="match status" value="1"/>
</dbReference>
<dbReference type="Proteomes" id="UP000192132">
    <property type="component" value="Unassembled WGS sequence"/>
</dbReference>
<dbReference type="PROSITE" id="PS50931">
    <property type="entry name" value="HTH_LYSR"/>
    <property type="match status" value="1"/>
</dbReference>